<reference evidence="1" key="1">
    <citation type="submission" date="2022-08" db="EMBL/GenBank/DDBJ databases">
        <title>Genome Sequence of Fusarium decemcellulare.</title>
        <authorList>
            <person name="Buettner E."/>
        </authorList>
    </citation>
    <scope>NUCLEOTIDE SEQUENCE</scope>
    <source>
        <strain evidence="1">Babe19</strain>
    </source>
</reference>
<sequence>MGAEVYFDGSDPDTPAALKKLTPDQVGAKAVIVTAGSGRAYQSALDIIGVFGTLVCVGIPPPDQTLTLHPLTFIDKGIRVIGSLVGTRTETLEALDFVRRGLVKPIVNSIGFEDLNDVTSKFATASIFIPFSVLSYEKPGNPGTSPLSSAERSARDSTQSAAQIPSVRNGAHLPDYAISSTPNLPFFVKMAWRRPFSDRAADPATVLEGQRETISNGSTQYVVEKGGNGAQATYQDASGAPIESDSPLGYSVGPVTITLLNITMMIGAGIYSTPSSILAGTGSVGVSLVYWTIGYLLCMASGSVYLEFTAYFPSRSGSEVVFLEQAYPKPMWLFPTTFAVQSVILSFGIMANYLIAISGHSGTDWQIKGTALACYSLATLSLVFNTKYAYWFSNGVGIVKVCTILFVIITGFVVLGGGTRVENPTANFHDAWSGSKNASAYGFTIALYRIIFSYGGYNNAFNVANEVKNPVRSLKIYATVALTTVYVLYMFANVAFFAAVPKDELENSGLTAASLFFKHVFGDSGAVRGLNFLIALSSFGNMIAVIIGLSRRIRECGRQGVLPFTRFWVSTKPFGTPLGPYLVIWSLTALMILAVPAGDAFTFVNDLGIFPTAAFDLAMGIGLYVVRWRRKKANLPEPEFKTWHVVILFNICIRIYLLVMPWYPPEGGQYAGDVSFWYATYAVTGIGILLACAGYYWLWAFLLPKWKGYKLRQELVSFDDGAQSNQLRKIPNSEIAEWDATHDAAGRRIEPSAAQVQVQQKGVRISSEDSNSDSGNKAPNTIQEHSHV</sequence>
<dbReference type="EMBL" id="JANRMS010000670">
    <property type="protein sequence ID" value="KAJ3536018.1"/>
    <property type="molecule type" value="Genomic_DNA"/>
</dbReference>
<evidence type="ECO:0000313" key="1">
    <source>
        <dbReference type="EMBL" id="KAJ3536018.1"/>
    </source>
</evidence>
<protein>
    <submittedName>
        <fullName evidence="1">Uncharacterized protein</fullName>
    </submittedName>
</protein>
<keyword evidence="2" id="KW-1185">Reference proteome</keyword>
<dbReference type="Proteomes" id="UP001148629">
    <property type="component" value="Unassembled WGS sequence"/>
</dbReference>
<comment type="caution">
    <text evidence="1">The sequence shown here is derived from an EMBL/GenBank/DDBJ whole genome shotgun (WGS) entry which is preliminary data.</text>
</comment>
<proteinExistence type="predicted"/>
<name>A0ACC1SB99_9HYPO</name>
<organism evidence="1 2">
    <name type="scientific">Fusarium decemcellulare</name>
    <dbReference type="NCBI Taxonomy" id="57161"/>
    <lineage>
        <taxon>Eukaryota</taxon>
        <taxon>Fungi</taxon>
        <taxon>Dikarya</taxon>
        <taxon>Ascomycota</taxon>
        <taxon>Pezizomycotina</taxon>
        <taxon>Sordariomycetes</taxon>
        <taxon>Hypocreomycetidae</taxon>
        <taxon>Hypocreales</taxon>
        <taxon>Nectriaceae</taxon>
        <taxon>Fusarium</taxon>
        <taxon>Fusarium decemcellulare species complex</taxon>
    </lineage>
</organism>
<evidence type="ECO:0000313" key="2">
    <source>
        <dbReference type="Proteomes" id="UP001148629"/>
    </source>
</evidence>
<gene>
    <name evidence="1" type="ORF">NM208_g6894</name>
</gene>
<accession>A0ACC1SB99</accession>